<evidence type="ECO:0008006" key="4">
    <source>
        <dbReference type="Google" id="ProtNLM"/>
    </source>
</evidence>
<sequence>MKKAAYLAVIALFILSLFASGCVDQKTMDHQEKNIVLWNNLKDSPLKFLAYNDKFEFHPENGTLPPKDEMPPLRKDPEKFIEDMITRSETTALQIEAGINELETRGKDVEKLRSLFEDYEQAIERARENQKLAYETKPVTQINKRYYLTQSLQDLDEANGILKNIFEELKIINPGSVKLDLTDTISANGNGTAILTGDLTINLYTENGIVAISNLNDKMKLDINADHEISNILHEGQNVSLYKRFNGSADITGSGLMVMIKGSNISFTSSGQGNVMMSGNGTYNVSTTDGQTEQGQWMTTLNRI</sequence>
<keyword evidence="3" id="KW-1185">Reference proteome</keyword>
<reference evidence="2 3" key="1">
    <citation type="submission" date="2024-04" db="EMBL/GenBank/DDBJ databases">
        <title>Methanococcoides sp. LMO-2.</title>
        <authorList>
            <person name="Liang L."/>
        </authorList>
    </citation>
    <scope>NUCLEOTIDE SEQUENCE [LARGE SCALE GENOMIC DNA]</scope>
    <source>
        <strain evidence="2 3">LMO-2</strain>
    </source>
</reference>
<dbReference type="PROSITE" id="PS51257">
    <property type="entry name" value="PROKAR_LIPOPROTEIN"/>
    <property type="match status" value="1"/>
</dbReference>
<dbReference type="EMBL" id="JBCAUS010000002">
    <property type="protein sequence ID" value="MEL4304494.1"/>
    <property type="molecule type" value="Genomic_DNA"/>
</dbReference>
<feature type="coiled-coil region" evidence="1">
    <location>
        <begin position="109"/>
        <end position="136"/>
    </location>
</feature>
<gene>
    <name evidence="2" type="ORF">WOA13_01395</name>
</gene>
<dbReference type="RefSeq" id="WP_342126218.1">
    <property type="nucleotide sequence ID" value="NZ_JBCAUS010000002.1"/>
</dbReference>
<dbReference type="Proteomes" id="UP001396646">
    <property type="component" value="Unassembled WGS sequence"/>
</dbReference>
<accession>A0ABU9KT14</accession>
<evidence type="ECO:0000313" key="3">
    <source>
        <dbReference type="Proteomes" id="UP001396646"/>
    </source>
</evidence>
<protein>
    <recommendedName>
        <fullName evidence="4">Lipoprotein</fullName>
    </recommendedName>
</protein>
<evidence type="ECO:0000313" key="2">
    <source>
        <dbReference type="EMBL" id="MEL4304494.1"/>
    </source>
</evidence>
<name>A0ABU9KT14_9EURY</name>
<comment type="caution">
    <text evidence="2">The sequence shown here is derived from an EMBL/GenBank/DDBJ whole genome shotgun (WGS) entry which is preliminary data.</text>
</comment>
<evidence type="ECO:0000256" key="1">
    <source>
        <dbReference type="SAM" id="Coils"/>
    </source>
</evidence>
<keyword evidence="1" id="KW-0175">Coiled coil</keyword>
<proteinExistence type="predicted"/>
<organism evidence="2 3">
    <name type="scientific">Methanococcoides cohabitans</name>
    <dbReference type="NCBI Taxonomy" id="3136559"/>
    <lineage>
        <taxon>Archaea</taxon>
        <taxon>Methanobacteriati</taxon>
        <taxon>Methanobacteriota</taxon>
        <taxon>Stenosarchaea group</taxon>
        <taxon>Methanomicrobia</taxon>
        <taxon>Methanosarcinales</taxon>
        <taxon>Methanosarcinaceae</taxon>
        <taxon>Methanococcoides</taxon>
    </lineage>
</organism>